<proteinExistence type="predicted"/>
<dbReference type="InterPro" id="IPR013785">
    <property type="entry name" value="Aldolase_TIM"/>
</dbReference>
<dbReference type="PROSITE" id="PS51918">
    <property type="entry name" value="RADICAL_SAM"/>
    <property type="match status" value="1"/>
</dbReference>
<protein>
    <submittedName>
        <fullName evidence="5">FxsB family radical SAM/SPASM domain protein</fullName>
    </submittedName>
</protein>
<dbReference type="AlphaFoldDB" id="A0A5C4WV53"/>
<organism evidence="5 6">
    <name type="scientific">Nonomuraea phyllanthi</name>
    <dbReference type="NCBI Taxonomy" id="2219224"/>
    <lineage>
        <taxon>Bacteria</taxon>
        <taxon>Bacillati</taxon>
        <taxon>Actinomycetota</taxon>
        <taxon>Actinomycetes</taxon>
        <taxon>Streptosporangiales</taxon>
        <taxon>Streptosporangiaceae</taxon>
        <taxon>Nonomuraea</taxon>
    </lineage>
</organism>
<keyword evidence="4" id="KW-0411">Iron-sulfur</keyword>
<dbReference type="EMBL" id="VDLX02000002">
    <property type="protein sequence ID" value="KAB8196562.1"/>
    <property type="molecule type" value="Genomic_DNA"/>
</dbReference>
<dbReference type="SFLD" id="SFLDG01067">
    <property type="entry name" value="SPASM/twitch_domain_containing"/>
    <property type="match status" value="1"/>
</dbReference>
<reference evidence="5 6" key="1">
    <citation type="submission" date="2019-10" db="EMBL/GenBank/DDBJ databases">
        <title>Nonomuraea sp. nov., isolated from Phyllanthus amarus.</title>
        <authorList>
            <person name="Klykleung N."/>
            <person name="Tanasupawat S."/>
        </authorList>
    </citation>
    <scope>NUCLEOTIDE SEQUENCE [LARGE SCALE GENOMIC DNA]</scope>
    <source>
        <strain evidence="5 6">PA1-10</strain>
    </source>
</reference>
<dbReference type="PANTHER" id="PTHR43273">
    <property type="entry name" value="ANAEROBIC SULFATASE-MATURATING ENZYME HOMOLOG ASLB-RELATED"/>
    <property type="match status" value="1"/>
</dbReference>
<dbReference type="NCBIfam" id="TIGR04267">
    <property type="entry name" value="mod_HExxH"/>
    <property type="match status" value="1"/>
</dbReference>
<dbReference type="SUPFAM" id="SSF102114">
    <property type="entry name" value="Radical SAM enzymes"/>
    <property type="match status" value="1"/>
</dbReference>
<dbReference type="SFLD" id="SFLDG01072">
    <property type="entry name" value="dehydrogenase_like"/>
    <property type="match status" value="1"/>
</dbReference>
<dbReference type="NCBIfam" id="TIGR04269">
    <property type="entry name" value="SAM_SPASM_FxsB"/>
    <property type="match status" value="1"/>
</dbReference>
<dbReference type="CDD" id="cd01335">
    <property type="entry name" value="Radical_SAM"/>
    <property type="match status" value="1"/>
</dbReference>
<dbReference type="SFLD" id="SFLDG01386">
    <property type="entry name" value="main_SPASM_domain-containing"/>
    <property type="match status" value="1"/>
</dbReference>
<keyword evidence="1" id="KW-0949">S-adenosyl-L-methionine</keyword>
<dbReference type="GO" id="GO:0016491">
    <property type="term" value="F:oxidoreductase activity"/>
    <property type="evidence" value="ECO:0007669"/>
    <property type="project" value="InterPro"/>
</dbReference>
<evidence type="ECO:0000313" key="5">
    <source>
        <dbReference type="EMBL" id="KAB8196562.1"/>
    </source>
</evidence>
<evidence type="ECO:0000256" key="3">
    <source>
        <dbReference type="ARBA" id="ARBA00023004"/>
    </source>
</evidence>
<sequence length="753" mass="82551">MSAVITPFRQFVLKVHSRCDLACDHCYVYEHADQSWRGRPKVIAPHTVDRVAARIAEHVTRHGLERVDVVLHGGEPLLAGHERLSAIATTLRAALDGHCRLGLHVQTNGVRLDDRFCEIFAEHGIRVGISLDGDRAANDRHRRYASGRSSYDQVIRAVERLRGRRELYAGLLCTVDVANDPIAVYEALAALRPPRIDFLLPYATWDAPPERHSETAYADWLITIFERWEADGRPASVRLFESIVRTTRGEPSLTEAVGLEPSTMIVIDTDGAYELVDSLKVAYDGAPATGHDVFRHALDEVAAHPGVLARQRGLEGLSATCRECPVVGSCGGGLYTHRFRAGSFDHPSVYCADLFKLVSHIQDRTKMSSHAIPYACLDSLATGLGSADDVRLLAQAQRSVRRALIAALRPRAAGEVWELFARMDQDHRDELEQVLAHPYVRVWAVGCLRGEHPVTYLANIAAAAMIRTGQDVELPVAVIGGAVHLPTVGTLHGVGGDTVTLVARSGRITVAGHPAPEWHAVRTVSSGDYSIVLEDADPHRDCHQWPTAGRLAQHEAAAWQEAFEPAWRLIEKEYPQYAQGLRAGLTTLTPLAPASGGRDVSSTARQAFGAVAAALPADPATLALLLIHEFQHVKLGAVIDLLDLFDRSHTGLYHAPWREDLRPLEGLLQGTYAHIGVTDFWRARRHAVHGADRDTAEREFARWCGHTVAATETLAASGALTPVGERFVARMRETVVAWQRELPGLADRPNTAI</sequence>
<dbReference type="PANTHER" id="PTHR43273:SF8">
    <property type="entry name" value="RADICAL SAM DOMAIN PROTEIN"/>
    <property type="match status" value="1"/>
</dbReference>
<dbReference type="InterPro" id="IPR026337">
    <property type="entry name" value="AKG_HExxH"/>
</dbReference>
<keyword evidence="6" id="KW-1185">Reference proteome</keyword>
<evidence type="ECO:0000256" key="4">
    <source>
        <dbReference type="ARBA" id="ARBA00023014"/>
    </source>
</evidence>
<evidence type="ECO:0000256" key="1">
    <source>
        <dbReference type="ARBA" id="ARBA00022691"/>
    </source>
</evidence>
<dbReference type="Gene3D" id="3.20.20.70">
    <property type="entry name" value="Aldolase class I"/>
    <property type="match status" value="1"/>
</dbReference>
<dbReference type="InterPro" id="IPR026335">
    <property type="entry name" value="rSAM_SPASM_FxsB"/>
</dbReference>
<keyword evidence="3" id="KW-0408">Iron</keyword>
<dbReference type="InterPro" id="IPR023867">
    <property type="entry name" value="Sulphatase_maturase_rSAM"/>
</dbReference>
<dbReference type="GO" id="GO:0046872">
    <property type="term" value="F:metal ion binding"/>
    <property type="evidence" value="ECO:0007669"/>
    <property type="project" value="UniProtKB-KW"/>
</dbReference>
<keyword evidence="2" id="KW-0479">Metal-binding</keyword>
<dbReference type="GO" id="GO:0051536">
    <property type="term" value="F:iron-sulfur cluster binding"/>
    <property type="evidence" value="ECO:0007669"/>
    <property type="project" value="UniProtKB-KW"/>
</dbReference>
<dbReference type="Pfam" id="PF04055">
    <property type="entry name" value="Radical_SAM"/>
    <property type="match status" value="1"/>
</dbReference>
<dbReference type="SFLD" id="SFLDS00029">
    <property type="entry name" value="Radical_SAM"/>
    <property type="match status" value="1"/>
</dbReference>
<evidence type="ECO:0000313" key="6">
    <source>
        <dbReference type="Proteomes" id="UP000312512"/>
    </source>
</evidence>
<dbReference type="Proteomes" id="UP000312512">
    <property type="component" value="Unassembled WGS sequence"/>
</dbReference>
<gene>
    <name evidence="5" type="ORF">FH608_007510</name>
</gene>
<dbReference type="InterPro" id="IPR007197">
    <property type="entry name" value="rSAM"/>
</dbReference>
<dbReference type="InterPro" id="IPR058240">
    <property type="entry name" value="rSAM_sf"/>
</dbReference>
<comment type="caution">
    <text evidence="5">The sequence shown here is derived from an EMBL/GenBank/DDBJ whole genome shotgun (WGS) entry which is preliminary data.</text>
</comment>
<dbReference type="OrthoDB" id="9782387at2"/>
<name>A0A5C4WV53_9ACTN</name>
<evidence type="ECO:0000256" key="2">
    <source>
        <dbReference type="ARBA" id="ARBA00022723"/>
    </source>
</evidence>
<accession>A0A5C4WV53</accession>